<dbReference type="PANTHER" id="PTHR21567">
    <property type="entry name" value="CLASP"/>
    <property type="match status" value="1"/>
</dbReference>
<evidence type="ECO:0000256" key="8">
    <source>
        <dbReference type="SAM" id="MobiDB-lite"/>
    </source>
</evidence>
<dbReference type="InterPro" id="IPR011989">
    <property type="entry name" value="ARM-like"/>
</dbReference>
<dbReference type="SMART" id="SM01349">
    <property type="entry name" value="TOG"/>
    <property type="match status" value="1"/>
</dbReference>
<feature type="domain" description="TOG" evidence="9">
    <location>
        <begin position="6"/>
        <end position="245"/>
    </location>
</feature>
<dbReference type="Pfam" id="PF12348">
    <property type="entry name" value="CLASP_N"/>
    <property type="match status" value="1"/>
</dbReference>
<comment type="subcellular location">
    <subcellularLocation>
        <location evidence="1">Cytoplasm</location>
        <location evidence="1">Cytoskeleton</location>
        <location evidence="1">Spindle</location>
    </subcellularLocation>
</comment>
<accession>A0AAN7T109</accession>
<evidence type="ECO:0000256" key="4">
    <source>
        <dbReference type="ARBA" id="ARBA00022618"/>
    </source>
</evidence>
<gene>
    <name evidence="10" type="primary">STU1</name>
    <name evidence="10" type="ORF">LTR05_004148</name>
</gene>
<feature type="compositionally biased region" description="Polar residues" evidence="8">
    <location>
        <begin position="372"/>
        <end position="381"/>
    </location>
</feature>
<dbReference type="PANTHER" id="PTHR21567:SF9">
    <property type="entry name" value="CLIP-ASSOCIATING PROTEIN"/>
    <property type="match status" value="1"/>
</dbReference>
<sequence>MDYTQVLHSESAKEFRLPKNVTEDNWKSRMSFCSNLTDTINSHGSEGLPKDFHVQIEPYLNNILECALSERTQLSNAACRLLERLPEVLERDMHPHLDRILPVLIKLCANTKQVTVKVAAAAAASIIKHSTYSPRLLFHACDVFDQKPAGPKIYGTEWLQTILKQYHRHIDLNKDGRMVCKAILLALEDADATVRTKSRATYWTYSRLDPDGAHEIMDKLDQHKKTALLSDPSNPDKKAVGTKKEPPRPRSALADVRKEQAKKKRAEEEAQKQKKTLNTSTASHDNIEALEPKKEKPKKDERTQVTKAVSTDRTVDGWQPALKSNINPPAAHKKTLSQDHEVAKPSASSRLLAAPVRRPKYAITPMAAPQISRPSSRTGHATTHKEKDAQKESRPTSSSSWKSASVGPGTVTSPKSKPASTTSNTPPRLVPSNRRPIVAPTGASITTSPPKRPTQDSSSPGSKSIPSRARAPYVAEGKENAIAHLFANTKPVQGDDHGELIEEPPIDWQKPGPGMDIPEVRNEFGHTELYKQQKPPRPSPPLKGPTLIDRTQLEHRVSASDAEMTAQWKNGAVLPREMGFFKPPMDEYPERPLTPLTEVPHIPVREVRADLKQARRFVAQNLPNFRRNRLDVLMLRKLKNYVESHPEDLIDDAGTYNQLFENLCYAISKADDLGDDENQRRTLYSRTLVLQLTRMLLEKYPAYAWPFWSTWIKCMMWYRCILDTDNANRQVRYLFENINFCINQHPEPLSLIDSVMAAIKEGESILLKAVHDEETATQSACEQEDLAFDSIDSNRELPTTTTEASLDEHSSWNPYSIRSHMKVMAEITASIYDVENAKHMRGYMIKALNEHNIKTIDHERPYPRALPQLIATSLEALTDILIRANILANTLDKADETRLLEFAEYCLGQYDYMIKKPVIGYVKALYSIMEDQNTFWAYFENENETENGQQNKEEKAKRQTYRNLLEYYIHTSRR</sequence>
<keyword evidence="11" id="KW-1185">Reference proteome</keyword>
<feature type="compositionally biased region" description="Basic and acidic residues" evidence="8">
    <location>
        <begin position="285"/>
        <end position="304"/>
    </location>
</feature>
<dbReference type="EMBL" id="JAVRRJ010000003">
    <property type="protein sequence ID" value="KAK5086977.1"/>
    <property type="molecule type" value="Genomic_DNA"/>
</dbReference>
<evidence type="ECO:0000256" key="3">
    <source>
        <dbReference type="ARBA" id="ARBA00011375"/>
    </source>
</evidence>
<evidence type="ECO:0000256" key="6">
    <source>
        <dbReference type="ARBA" id="ARBA00022776"/>
    </source>
</evidence>
<protein>
    <submittedName>
        <fullName evidence="10">Suppressor of tub2 mutation</fullName>
    </submittedName>
</protein>
<evidence type="ECO:0000256" key="1">
    <source>
        <dbReference type="ARBA" id="ARBA00004186"/>
    </source>
</evidence>
<comment type="caution">
    <text evidence="10">The sequence shown here is derived from an EMBL/GenBank/DDBJ whole genome shotgun (WGS) entry which is preliminary data.</text>
</comment>
<keyword evidence="4" id="KW-0132">Cell division</keyword>
<evidence type="ECO:0000313" key="11">
    <source>
        <dbReference type="Proteomes" id="UP001309876"/>
    </source>
</evidence>
<dbReference type="GO" id="GO:0051301">
    <property type="term" value="P:cell division"/>
    <property type="evidence" value="ECO:0007669"/>
    <property type="project" value="UniProtKB-KW"/>
</dbReference>
<keyword evidence="5" id="KW-0493">Microtubule</keyword>
<evidence type="ECO:0000256" key="5">
    <source>
        <dbReference type="ARBA" id="ARBA00022701"/>
    </source>
</evidence>
<dbReference type="GO" id="GO:0005881">
    <property type="term" value="C:cytoplasmic microtubule"/>
    <property type="evidence" value="ECO:0007669"/>
    <property type="project" value="TreeGrafter"/>
</dbReference>
<feature type="compositionally biased region" description="Low complexity" evidence="8">
    <location>
        <begin position="457"/>
        <end position="467"/>
    </location>
</feature>
<evidence type="ECO:0000313" key="10">
    <source>
        <dbReference type="EMBL" id="KAK5086977.1"/>
    </source>
</evidence>
<evidence type="ECO:0000256" key="2">
    <source>
        <dbReference type="ARBA" id="ARBA00009549"/>
    </source>
</evidence>
<dbReference type="Proteomes" id="UP001309876">
    <property type="component" value="Unassembled WGS sequence"/>
</dbReference>
<feature type="compositionally biased region" description="Basic and acidic residues" evidence="8">
    <location>
        <begin position="255"/>
        <end position="272"/>
    </location>
</feature>
<dbReference type="GO" id="GO:0090307">
    <property type="term" value="P:mitotic spindle assembly"/>
    <property type="evidence" value="ECO:0007669"/>
    <property type="project" value="TreeGrafter"/>
</dbReference>
<dbReference type="GO" id="GO:1990023">
    <property type="term" value="C:mitotic spindle midzone"/>
    <property type="evidence" value="ECO:0007669"/>
    <property type="project" value="TreeGrafter"/>
</dbReference>
<dbReference type="InterPro" id="IPR024395">
    <property type="entry name" value="CLASP_N_dom"/>
</dbReference>
<dbReference type="Gene3D" id="1.25.10.10">
    <property type="entry name" value="Leucine-rich Repeat Variant"/>
    <property type="match status" value="1"/>
</dbReference>
<evidence type="ECO:0000256" key="7">
    <source>
        <dbReference type="ARBA" id="ARBA00024889"/>
    </source>
</evidence>
<dbReference type="GO" id="GO:0005815">
    <property type="term" value="C:microtubule organizing center"/>
    <property type="evidence" value="ECO:0007669"/>
    <property type="project" value="TreeGrafter"/>
</dbReference>
<feature type="region of interest" description="Disordered" evidence="8">
    <location>
        <begin position="226"/>
        <end position="476"/>
    </location>
</feature>
<dbReference type="GO" id="GO:0008017">
    <property type="term" value="F:microtubule binding"/>
    <property type="evidence" value="ECO:0007669"/>
    <property type="project" value="TreeGrafter"/>
</dbReference>
<keyword evidence="6" id="KW-0131">Cell cycle</keyword>
<reference evidence="10 11" key="1">
    <citation type="submission" date="2023-08" db="EMBL/GenBank/DDBJ databases">
        <title>Black Yeasts Isolated from many extreme environments.</title>
        <authorList>
            <person name="Coleine C."/>
            <person name="Stajich J.E."/>
            <person name="Selbmann L."/>
        </authorList>
    </citation>
    <scope>NUCLEOTIDE SEQUENCE [LARGE SCALE GENOMIC DNA]</scope>
    <source>
        <strain evidence="10 11">CCFEE 5910</strain>
    </source>
</reference>
<keyword evidence="6" id="KW-0498">Mitosis</keyword>
<dbReference type="AlphaFoldDB" id="A0AAN7T109"/>
<dbReference type="InterPro" id="IPR016024">
    <property type="entry name" value="ARM-type_fold"/>
</dbReference>
<comment type="function">
    <text evidence="7">Microtubule binding protein that promotes the stabilization of dynamic microtubules. Required for mitotic spindle formation.</text>
</comment>
<name>A0AAN7T109_9EURO</name>
<dbReference type="InterPro" id="IPR034085">
    <property type="entry name" value="TOG"/>
</dbReference>
<organism evidence="10 11">
    <name type="scientific">Lithohypha guttulata</name>
    <dbReference type="NCBI Taxonomy" id="1690604"/>
    <lineage>
        <taxon>Eukaryota</taxon>
        <taxon>Fungi</taxon>
        <taxon>Dikarya</taxon>
        <taxon>Ascomycota</taxon>
        <taxon>Pezizomycotina</taxon>
        <taxon>Eurotiomycetes</taxon>
        <taxon>Chaetothyriomycetidae</taxon>
        <taxon>Chaetothyriales</taxon>
        <taxon>Trichomeriaceae</taxon>
        <taxon>Lithohypha</taxon>
    </lineage>
</organism>
<dbReference type="SUPFAM" id="SSF48371">
    <property type="entry name" value="ARM repeat"/>
    <property type="match status" value="1"/>
</dbReference>
<dbReference type="GO" id="GO:0060172">
    <property type="term" value="P:astral microtubule depolymerization"/>
    <property type="evidence" value="ECO:0007669"/>
    <property type="project" value="TreeGrafter"/>
</dbReference>
<feature type="compositionally biased region" description="Basic and acidic residues" evidence="8">
    <location>
        <begin position="383"/>
        <end position="394"/>
    </location>
</feature>
<comment type="similarity">
    <text evidence="2">Belongs to the CLASP family.</text>
</comment>
<dbReference type="GO" id="GO:0005876">
    <property type="term" value="C:spindle microtubule"/>
    <property type="evidence" value="ECO:0007669"/>
    <property type="project" value="TreeGrafter"/>
</dbReference>
<evidence type="ECO:0000259" key="9">
    <source>
        <dbReference type="SMART" id="SM01349"/>
    </source>
</evidence>
<comment type="subunit">
    <text evidence="3">Interacts with microtubules.</text>
</comment>
<proteinExistence type="inferred from homology"/>
<feature type="compositionally biased region" description="Basic and acidic residues" evidence="8">
    <location>
        <begin position="234"/>
        <end position="248"/>
    </location>
</feature>
<feature type="compositionally biased region" description="Low complexity" evidence="8">
    <location>
        <begin position="412"/>
        <end position="427"/>
    </location>
</feature>